<protein>
    <submittedName>
        <fullName evidence="1">Uncharacterized protein</fullName>
    </submittedName>
</protein>
<dbReference type="AlphaFoldDB" id="A0AAE4BSJ0"/>
<comment type="caution">
    <text evidence="1">The sequence shown here is derived from an EMBL/GenBank/DDBJ whole genome shotgun (WGS) entry which is preliminary data.</text>
</comment>
<accession>A0AAE4BSJ0</accession>
<name>A0AAE4BSJ0_9BACT</name>
<gene>
    <name evidence="1" type="ORF">HNQ88_001910</name>
</gene>
<evidence type="ECO:0000313" key="1">
    <source>
        <dbReference type="EMBL" id="MDR6238873.1"/>
    </source>
</evidence>
<proteinExistence type="predicted"/>
<dbReference type="EMBL" id="JAVDQD010000002">
    <property type="protein sequence ID" value="MDR6238873.1"/>
    <property type="molecule type" value="Genomic_DNA"/>
</dbReference>
<reference evidence="1" key="1">
    <citation type="submission" date="2023-07" db="EMBL/GenBank/DDBJ databases">
        <title>Genomic Encyclopedia of Type Strains, Phase IV (KMG-IV): sequencing the most valuable type-strain genomes for metagenomic binning, comparative biology and taxonomic classification.</title>
        <authorList>
            <person name="Goeker M."/>
        </authorList>
    </citation>
    <scope>NUCLEOTIDE SEQUENCE</scope>
    <source>
        <strain evidence="1">DSM 26174</strain>
    </source>
</reference>
<evidence type="ECO:0000313" key="2">
    <source>
        <dbReference type="Proteomes" id="UP001185092"/>
    </source>
</evidence>
<sequence length="481" mass="55796">MREFFTKSAGISSERKFAGCESISMHPPSPMLGSPIQCAKVSVHQKDWTTQKKFKKDPFGRYLMLPNTSYPHLTIYIHSKSLSDRSRTLEVREMHYSPSKEGRRHPFVEHDGVFKAEYSQADSEQVRKVCNELLANAGFGIEIQQGSWSRADNDRFWRKEESVEIPEEPDVHESQVELPKASEECEDVHEVLDRTVALVGQVDQALAKPEKSFFERFISFLNFQSLITEIDLKLKKRPKTEKKQSMYVKYVAGDAKIGPLVDYIIDELEMETDVPELGDYLDWIGDINDLSEEQMCTSINSEAAWMVSTKLLEIRMYELEEDLTWLKNVMDGLYFAMKAQSELMGYRATTFFFPNKTFEMEYSVICDEHDHLVKSMLKNMEKAGLTEDVKGAHAKEVSQDFFEHQIEDMMRLRREMVALIKKKCSDPLPEQERQDRVMFSYPYRSMSQSQVVKAFKDMKLELPSSLKAFDDDSKARKSKKK</sequence>
<organism evidence="1 2">
    <name type="scientific">Aureibacter tunicatorum</name>
    <dbReference type="NCBI Taxonomy" id="866807"/>
    <lineage>
        <taxon>Bacteria</taxon>
        <taxon>Pseudomonadati</taxon>
        <taxon>Bacteroidota</taxon>
        <taxon>Cytophagia</taxon>
        <taxon>Cytophagales</taxon>
        <taxon>Persicobacteraceae</taxon>
        <taxon>Aureibacter</taxon>
    </lineage>
</organism>
<dbReference type="Proteomes" id="UP001185092">
    <property type="component" value="Unassembled WGS sequence"/>
</dbReference>
<keyword evidence="2" id="KW-1185">Reference proteome</keyword>
<dbReference type="RefSeq" id="WP_309938378.1">
    <property type="nucleotide sequence ID" value="NZ_AP025305.1"/>
</dbReference>